<evidence type="ECO:0000259" key="1">
    <source>
        <dbReference type="Pfam" id="PF18657"/>
    </source>
</evidence>
<proteinExistence type="predicted"/>
<sequence>MKKFYKSLLTFLTLFLLGYTSIYAQCILFPGNLVFSGVNLEDDGVNGATQNDRFSFVLLQEVSENFEIYFTDLGWTASNSFQTPDKALTDGVIKWTAPAGGVQSGTQITIDAKYNLSASLGTIVGVRATPNDANIYLNLGNSGDQLFAFTGSIQNPVFIAGININQNWFSLPSDKLTSSESALPASLNTANVQNVSLLSAFSNGFTDAVISGDSFNGLFSDIVSEFNQDSNWTFDEKYLPNSRATGFQLPKTLSFSVTPFNFLNNPTGTNSITYGVNTQFTVSKVDSRNITSYQWQVSTNGGSVYFDLDDSGIYSGTTSATLELSKPEVSNSNYRYRVKAVDACGNEAISNHLVLTVNPRSLTVNLIGTIEKKFDGNTQATIANENLELTGSLGEDDVAIVNPGSGIYANAAVGTAILVTVNDLTITGVNANNYSLSSTSAAANVGIITLAEVTGVTLDDQSFVFDGNEKTLAISGELPEGTSVAYSNNGRTSVGNQQVTATISGANFTTLVLNAELTITSATITGITFENGSFVFDGTEKTIEITGTLPNGTSVAYANNTLTNAGTQQATATISGDNYSELVLNAELTITPATITGITFENGSFVFDGTEKTIEITGTLPNGTSVAYANNTLTNAGTQQATATISGDNYTTLVLTADLTITPATITGITFENGSFVFDGTEKIIEITGTLPNGTSVAYANNTRTNAGTQQATATISGDNYSELVLNAEVTITPATIAGITFENGTFVFDESEKTIEITGTLPNGTSVAYANNTRTNAGTQQATATISGDNYSELVLNAELTITPATIAGITFENGTFVYDGTEKIIEITGTLPNGASVAYENNGRTNVGNQQVTATISGDNYTTLVLTAELTITPATITGITFEDGSFVFDESEKTIEITGTLPNGASVAYANNTRTNTGTQQATATITGANYTTLVLTAELTITPATITGITFEDGSFVFDESEKAIEITGTLPNGTSVAYANNTRTNTGTQQATATITGANYTTLVLTAELEITPATITGITFEDGSFIFDESEKAIEISGTLPNGASVAYENNGRTNVGNQQV</sequence>
<name>A0ABS9VGT5_9BACT</name>
<keyword evidence="4" id="KW-1185">Reference proteome</keyword>
<feature type="non-terminal residue" evidence="3">
    <location>
        <position position="1067"/>
    </location>
</feature>
<organism evidence="3 4">
    <name type="scientific">Belliella alkalica</name>
    <dbReference type="NCBI Taxonomy" id="1730871"/>
    <lineage>
        <taxon>Bacteria</taxon>
        <taxon>Pseudomonadati</taxon>
        <taxon>Bacteroidota</taxon>
        <taxon>Cytophagia</taxon>
        <taxon>Cytophagales</taxon>
        <taxon>Cyclobacteriaceae</taxon>
        <taxon>Belliella</taxon>
    </lineage>
</organism>
<evidence type="ECO:0000313" key="4">
    <source>
        <dbReference type="Proteomes" id="UP001165430"/>
    </source>
</evidence>
<dbReference type="RefSeq" id="WP_241414125.1">
    <property type="nucleotide sequence ID" value="NZ_JAKZGO010000018.1"/>
</dbReference>
<dbReference type="InterPro" id="IPR041248">
    <property type="entry name" value="YDG"/>
</dbReference>
<dbReference type="Proteomes" id="UP001165430">
    <property type="component" value="Unassembled WGS sequence"/>
</dbReference>
<accession>A0ABS9VGT5</accession>
<dbReference type="InterPro" id="IPR043772">
    <property type="entry name" value="MBG_3"/>
</dbReference>
<feature type="domain" description="MBG" evidence="2">
    <location>
        <begin position="809"/>
        <end position="878"/>
    </location>
</feature>
<reference evidence="3" key="1">
    <citation type="submission" date="2022-03" db="EMBL/GenBank/DDBJ databases">
        <title>De novo assembled genomes of Belliella spp. (Cyclobacteriaceae) strains.</title>
        <authorList>
            <person name="Szabo A."/>
            <person name="Korponai K."/>
            <person name="Felfoldi T."/>
        </authorList>
    </citation>
    <scope>NUCLEOTIDE SEQUENCE</scope>
    <source>
        <strain evidence="3">DSM 111903</strain>
    </source>
</reference>
<evidence type="ECO:0000313" key="3">
    <source>
        <dbReference type="EMBL" id="MCH7415230.1"/>
    </source>
</evidence>
<dbReference type="Pfam" id="PF18657">
    <property type="entry name" value="YDG"/>
    <property type="match status" value="1"/>
</dbReference>
<evidence type="ECO:0000259" key="2">
    <source>
        <dbReference type="Pfam" id="PF18887"/>
    </source>
</evidence>
<dbReference type="Pfam" id="PF18887">
    <property type="entry name" value="MBG_3"/>
    <property type="match status" value="1"/>
</dbReference>
<dbReference type="EMBL" id="JAKZGO010000018">
    <property type="protein sequence ID" value="MCH7415230.1"/>
    <property type="molecule type" value="Genomic_DNA"/>
</dbReference>
<comment type="caution">
    <text evidence="3">The sequence shown here is derived from an EMBL/GenBank/DDBJ whole genome shotgun (WGS) entry which is preliminary data.</text>
</comment>
<gene>
    <name evidence="3" type="ORF">MM213_17150</name>
</gene>
<protein>
    <submittedName>
        <fullName evidence="3">YDG domain-containing protein</fullName>
    </submittedName>
</protein>
<feature type="domain" description="YDG" evidence="1">
    <location>
        <begin position="358"/>
        <end position="441"/>
    </location>
</feature>